<name>X6N032_RETFI</name>
<evidence type="ECO:0000256" key="4">
    <source>
        <dbReference type="ARBA" id="ARBA00022741"/>
    </source>
</evidence>
<feature type="non-terminal residue" evidence="10">
    <location>
        <position position="1"/>
    </location>
</feature>
<gene>
    <name evidence="10" type="ORF">RFI_18577</name>
</gene>
<dbReference type="Pfam" id="PF00069">
    <property type="entry name" value="Pkinase"/>
    <property type="match status" value="1"/>
</dbReference>
<evidence type="ECO:0000256" key="6">
    <source>
        <dbReference type="ARBA" id="ARBA00022840"/>
    </source>
</evidence>
<dbReference type="PROSITE" id="PS50011">
    <property type="entry name" value="PROTEIN_KINASE_DOM"/>
    <property type="match status" value="1"/>
</dbReference>
<feature type="domain" description="Protein kinase" evidence="9">
    <location>
        <begin position="1"/>
        <end position="192"/>
    </location>
</feature>
<dbReference type="Gene3D" id="1.10.510.10">
    <property type="entry name" value="Transferase(Phosphotransferase) domain 1"/>
    <property type="match status" value="1"/>
</dbReference>
<keyword evidence="5" id="KW-0418">Kinase</keyword>
<accession>X6N032</accession>
<dbReference type="InterPro" id="IPR011009">
    <property type="entry name" value="Kinase-like_dom_sf"/>
</dbReference>
<comment type="catalytic activity">
    <reaction evidence="8">
        <text>L-seryl-[protein] + ATP = O-phospho-L-seryl-[protein] + ADP + H(+)</text>
        <dbReference type="Rhea" id="RHEA:17989"/>
        <dbReference type="Rhea" id="RHEA-COMP:9863"/>
        <dbReference type="Rhea" id="RHEA-COMP:11604"/>
        <dbReference type="ChEBI" id="CHEBI:15378"/>
        <dbReference type="ChEBI" id="CHEBI:29999"/>
        <dbReference type="ChEBI" id="CHEBI:30616"/>
        <dbReference type="ChEBI" id="CHEBI:83421"/>
        <dbReference type="ChEBI" id="CHEBI:456216"/>
        <dbReference type="EC" id="2.7.11.1"/>
    </reaction>
</comment>
<keyword evidence="3" id="KW-0808">Transferase</keyword>
<dbReference type="PANTHER" id="PTHR24054">
    <property type="entry name" value="CASEIN KINASE II SUBUNIT ALPHA"/>
    <property type="match status" value="1"/>
</dbReference>
<dbReference type="InterPro" id="IPR008271">
    <property type="entry name" value="Ser/Thr_kinase_AS"/>
</dbReference>
<evidence type="ECO:0000256" key="5">
    <source>
        <dbReference type="ARBA" id="ARBA00022777"/>
    </source>
</evidence>
<dbReference type="OMA" id="RCYLYEM"/>
<proteinExistence type="predicted"/>
<evidence type="ECO:0000256" key="1">
    <source>
        <dbReference type="ARBA" id="ARBA00012513"/>
    </source>
</evidence>
<dbReference type="GO" id="GO:0051726">
    <property type="term" value="P:regulation of cell cycle"/>
    <property type="evidence" value="ECO:0007669"/>
    <property type="project" value="TreeGrafter"/>
</dbReference>
<dbReference type="EMBL" id="ASPP01014549">
    <property type="protein sequence ID" value="ETO18682.1"/>
    <property type="molecule type" value="Genomic_DNA"/>
</dbReference>
<dbReference type="GO" id="GO:0005956">
    <property type="term" value="C:protein kinase CK2 complex"/>
    <property type="evidence" value="ECO:0007669"/>
    <property type="project" value="TreeGrafter"/>
</dbReference>
<comment type="caution">
    <text evidence="10">The sequence shown here is derived from an EMBL/GenBank/DDBJ whole genome shotgun (WGS) entry which is preliminary data.</text>
</comment>
<keyword evidence="6" id="KW-0067">ATP-binding</keyword>
<dbReference type="GO" id="GO:0005524">
    <property type="term" value="F:ATP binding"/>
    <property type="evidence" value="ECO:0007669"/>
    <property type="project" value="UniProtKB-KW"/>
</dbReference>
<dbReference type="EC" id="2.7.11.1" evidence="1"/>
<protein>
    <recommendedName>
        <fullName evidence="1">non-specific serine/threonine protein kinase</fullName>
        <ecNumber evidence="1">2.7.11.1</ecNumber>
    </recommendedName>
</protein>
<reference evidence="10 11" key="1">
    <citation type="journal article" date="2013" name="Curr. Biol.">
        <title>The Genome of the Foraminiferan Reticulomyxa filosa.</title>
        <authorList>
            <person name="Glockner G."/>
            <person name="Hulsmann N."/>
            <person name="Schleicher M."/>
            <person name="Noegel A.A."/>
            <person name="Eichinger L."/>
            <person name="Gallinger C."/>
            <person name="Pawlowski J."/>
            <person name="Sierra R."/>
            <person name="Euteneuer U."/>
            <person name="Pillet L."/>
            <person name="Moustafa A."/>
            <person name="Platzer M."/>
            <person name="Groth M."/>
            <person name="Szafranski K."/>
            <person name="Schliwa M."/>
        </authorList>
    </citation>
    <scope>NUCLEOTIDE SEQUENCE [LARGE SCALE GENOMIC DNA]</scope>
</reference>
<comment type="catalytic activity">
    <reaction evidence="7">
        <text>L-threonyl-[protein] + ATP = O-phospho-L-threonyl-[protein] + ADP + H(+)</text>
        <dbReference type="Rhea" id="RHEA:46608"/>
        <dbReference type="Rhea" id="RHEA-COMP:11060"/>
        <dbReference type="Rhea" id="RHEA-COMP:11605"/>
        <dbReference type="ChEBI" id="CHEBI:15378"/>
        <dbReference type="ChEBI" id="CHEBI:30013"/>
        <dbReference type="ChEBI" id="CHEBI:30616"/>
        <dbReference type="ChEBI" id="CHEBI:61977"/>
        <dbReference type="ChEBI" id="CHEBI:456216"/>
        <dbReference type="EC" id="2.7.11.1"/>
    </reaction>
</comment>
<evidence type="ECO:0000256" key="8">
    <source>
        <dbReference type="ARBA" id="ARBA00048679"/>
    </source>
</evidence>
<dbReference type="InterPro" id="IPR000719">
    <property type="entry name" value="Prot_kinase_dom"/>
</dbReference>
<dbReference type="GO" id="GO:0004674">
    <property type="term" value="F:protein serine/threonine kinase activity"/>
    <property type="evidence" value="ECO:0007669"/>
    <property type="project" value="UniProtKB-KW"/>
</dbReference>
<dbReference type="AlphaFoldDB" id="X6N032"/>
<keyword evidence="11" id="KW-1185">Reference proteome</keyword>
<dbReference type="OrthoDB" id="10254671at2759"/>
<dbReference type="PROSITE" id="PS00108">
    <property type="entry name" value="PROTEIN_KINASE_ST"/>
    <property type="match status" value="1"/>
</dbReference>
<dbReference type="GO" id="GO:0005829">
    <property type="term" value="C:cytosol"/>
    <property type="evidence" value="ECO:0007669"/>
    <property type="project" value="TreeGrafter"/>
</dbReference>
<evidence type="ECO:0000256" key="3">
    <source>
        <dbReference type="ARBA" id="ARBA00022679"/>
    </source>
</evidence>
<evidence type="ECO:0000313" key="11">
    <source>
        <dbReference type="Proteomes" id="UP000023152"/>
    </source>
</evidence>
<dbReference type="PANTHER" id="PTHR24054:SF0">
    <property type="entry name" value="CASEIN KINASE II SUBUNIT ALPHA"/>
    <property type="match status" value="1"/>
</dbReference>
<keyword evidence="2" id="KW-0723">Serine/threonine-protein kinase</keyword>
<dbReference type="SMART" id="SM00220">
    <property type="entry name" value="S_TKc"/>
    <property type="match status" value="1"/>
</dbReference>
<organism evidence="10 11">
    <name type="scientific">Reticulomyxa filosa</name>
    <dbReference type="NCBI Taxonomy" id="46433"/>
    <lineage>
        <taxon>Eukaryota</taxon>
        <taxon>Sar</taxon>
        <taxon>Rhizaria</taxon>
        <taxon>Retaria</taxon>
        <taxon>Foraminifera</taxon>
        <taxon>Monothalamids</taxon>
        <taxon>Reticulomyxidae</taxon>
        <taxon>Reticulomyxa</taxon>
    </lineage>
</organism>
<evidence type="ECO:0000256" key="2">
    <source>
        <dbReference type="ARBA" id="ARBA00022527"/>
    </source>
</evidence>
<evidence type="ECO:0000259" key="9">
    <source>
        <dbReference type="PROSITE" id="PS50011"/>
    </source>
</evidence>
<keyword evidence="4" id="KW-0547">Nucleotide-binding</keyword>
<dbReference type="SUPFAM" id="SSF56112">
    <property type="entry name" value="Protein kinase-like (PK-like)"/>
    <property type="match status" value="1"/>
</dbReference>
<sequence length="192" mass="22420">KKKKKRGKVEVFEGKNIKTNEVACVKILKPCLPKLLKLEMYVLQQLRKGPNIIHLKHCLKDSRTDLYCLVFEILKAKEFKALLQGINDKDLRCYLYEMLRGLDYAHSQGIMHRDVKPQNILIDDSTKTVRIIDWGLGAFYYPGHKYTVRVATRAYKAPELLVNYDTYHYAIDIWAFGAMFAGIVEFVFCVYY</sequence>
<dbReference type="Gene3D" id="3.30.200.20">
    <property type="entry name" value="Phosphorylase Kinase, domain 1"/>
    <property type="match status" value="1"/>
</dbReference>
<evidence type="ECO:0000256" key="7">
    <source>
        <dbReference type="ARBA" id="ARBA00047899"/>
    </source>
</evidence>
<dbReference type="GO" id="GO:0005634">
    <property type="term" value="C:nucleus"/>
    <property type="evidence" value="ECO:0007669"/>
    <property type="project" value="TreeGrafter"/>
</dbReference>
<dbReference type="FunFam" id="3.30.200.20:FF:000088">
    <property type="entry name" value="Casein kinase II subunit alpha"/>
    <property type="match status" value="1"/>
</dbReference>
<evidence type="ECO:0000313" key="10">
    <source>
        <dbReference type="EMBL" id="ETO18682.1"/>
    </source>
</evidence>
<dbReference type="Proteomes" id="UP000023152">
    <property type="component" value="Unassembled WGS sequence"/>
</dbReference>
<dbReference type="InterPro" id="IPR045216">
    <property type="entry name" value="CK2_alpha"/>
</dbReference>